<evidence type="ECO:0000256" key="6">
    <source>
        <dbReference type="ARBA" id="ARBA00022989"/>
    </source>
</evidence>
<dbReference type="EMBL" id="JASJQH010008897">
    <property type="protein sequence ID" value="KAK9686031.1"/>
    <property type="molecule type" value="Genomic_DNA"/>
</dbReference>
<keyword evidence="5 9" id="KW-0999">Mitochondrion inner membrane</keyword>
<evidence type="ECO:0000256" key="8">
    <source>
        <dbReference type="ARBA" id="ARBA00023136"/>
    </source>
</evidence>
<evidence type="ECO:0000256" key="1">
    <source>
        <dbReference type="ARBA" id="ARBA00002689"/>
    </source>
</evidence>
<evidence type="ECO:0000256" key="5">
    <source>
        <dbReference type="ARBA" id="ARBA00022792"/>
    </source>
</evidence>
<feature type="transmembrane region" description="Helical" evidence="9">
    <location>
        <begin position="25"/>
        <end position="44"/>
    </location>
</feature>
<keyword evidence="11" id="KW-1185">Reference proteome</keyword>
<comment type="function">
    <text evidence="1 9">Component of the MICOS complex, a large protein complex of the mitochondrial inner membrane that plays crucial roles in the maintenance of crista junctions, inner membrane architecture, and formation of contact sites to the outer membrane.</text>
</comment>
<keyword evidence="7 9" id="KW-0496">Mitochondrion</keyword>
<organism evidence="10 11">
    <name type="scientific">Basidiobolus ranarum</name>
    <dbReference type="NCBI Taxonomy" id="34480"/>
    <lineage>
        <taxon>Eukaryota</taxon>
        <taxon>Fungi</taxon>
        <taxon>Fungi incertae sedis</taxon>
        <taxon>Zoopagomycota</taxon>
        <taxon>Entomophthoromycotina</taxon>
        <taxon>Basidiobolomycetes</taxon>
        <taxon>Basidiobolales</taxon>
        <taxon>Basidiobolaceae</taxon>
        <taxon>Basidiobolus</taxon>
    </lineage>
</organism>
<keyword evidence="8 9" id="KW-0472">Membrane</keyword>
<evidence type="ECO:0000256" key="4">
    <source>
        <dbReference type="ARBA" id="ARBA00022692"/>
    </source>
</evidence>
<comment type="subcellular location">
    <subcellularLocation>
        <location evidence="2 9">Mitochondrion inner membrane</location>
        <topology evidence="2 9">Single-pass membrane protein</topology>
    </subcellularLocation>
</comment>
<comment type="subunit">
    <text evidence="9">Component of the mitochondrial contact site and cristae organizing system (MICOS) complex.</text>
</comment>
<dbReference type="Proteomes" id="UP001479436">
    <property type="component" value="Unassembled WGS sequence"/>
</dbReference>
<name>A0ABR2VNA5_9FUNG</name>
<dbReference type="PANTHER" id="PTHR21304:SF0">
    <property type="entry name" value="MICOS COMPLEX SUBUNIT MIC10"/>
    <property type="match status" value="1"/>
</dbReference>
<evidence type="ECO:0000256" key="7">
    <source>
        <dbReference type="ARBA" id="ARBA00023128"/>
    </source>
</evidence>
<reference evidence="10 11" key="1">
    <citation type="submission" date="2023-04" db="EMBL/GenBank/DDBJ databases">
        <title>Genome of Basidiobolus ranarum AG-B5.</title>
        <authorList>
            <person name="Stajich J.E."/>
            <person name="Carter-House D."/>
            <person name="Gryganskyi A."/>
        </authorList>
    </citation>
    <scope>NUCLEOTIDE SEQUENCE [LARGE SCALE GENOMIC DNA]</scope>
    <source>
        <strain evidence="10 11">AG-B5</strain>
    </source>
</reference>
<evidence type="ECO:0000256" key="3">
    <source>
        <dbReference type="ARBA" id="ARBA00006792"/>
    </source>
</evidence>
<evidence type="ECO:0000256" key="2">
    <source>
        <dbReference type="ARBA" id="ARBA00004434"/>
    </source>
</evidence>
<evidence type="ECO:0000256" key="9">
    <source>
        <dbReference type="RuleBase" id="RU363011"/>
    </source>
</evidence>
<gene>
    <name evidence="10" type="primary">MIC10</name>
    <name evidence="10" type="ORF">K7432_015283</name>
</gene>
<protein>
    <recommendedName>
        <fullName evidence="9">MICOS complex subunit MIC10</fullName>
    </recommendedName>
</protein>
<evidence type="ECO:0000313" key="11">
    <source>
        <dbReference type="Proteomes" id="UP001479436"/>
    </source>
</evidence>
<keyword evidence="6 9" id="KW-1133">Transmembrane helix</keyword>
<proteinExistence type="inferred from homology"/>
<dbReference type="InterPro" id="IPR007512">
    <property type="entry name" value="Mic10"/>
</dbReference>
<sequence length="88" mass="9848">MSEQQKQVPSEELLAQKWDRTVSNFIVKTGVGLSTGIVASVLFFKRKAWPVTLFTGFSMGMAYAESQRLFNATSGMNVQVKKTENNQQ</sequence>
<dbReference type="Pfam" id="PF04418">
    <property type="entry name" value="DUF543"/>
    <property type="match status" value="1"/>
</dbReference>
<comment type="caution">
    <text evidence="10">The sequence shown here is derived from an EMBL/GenBank/DDBJ whole genome shotgun (WGS) entry which is preliminary data.</text>
</comment>
<dbReference type="PANTHER" id="PTHR21304">
    <property type="entry name" value="MICOS COMPLEX SUBUNIT MIC10"/>
    <property type="match status" value="1"/>
</dbReference>
<keyword evidence="4 9" id="KW-0812">Transmembrane</keyword>
<comment type="similarity">
    <text evidence="3 9">Belongs to the MICOS complex subunit Mic10 family.</text>
</comment>
<evidence type="ECO:0000313" key="10">
    <source>
        <dbReference type="EMBL" id="KAK9686031.1"/>
    </source>
</evidence>
<accession>A0ABR2VNA5</accession>